<organism evidence="4 5">
    <name type="scientific">Pycnococcus provasolii</name>
    <dbReference type="NCBI Taxonomy" id="41880"/>
    <lineage>
        <taxon>Eukaryota</taxon>
        <taxon>Viridiplantae</taxon>
        <taxon>Chlorophyta</taxon>
        <taxon>Pseudoscourfieldiophyceae</taxon>
        <taxon>Pseudoscourfieldiales</taxon>
        <taxon>Pycnococcaceae</taxon>
        <taxon>Pycnococcus</taxon>
    </lineage>
</organism>
<dbReference type="GO" id="GO:0051082">
    <property type="term" value="F:unfolded protein binding"/>
    <property type="evidence" value="ECO:0007669"/>
    <property type="project" value="InterPro"/>
</dbReference>
<dbReference type="SUPFAM" id="SSF46579">
    <property type="entry name" value="Prefoldin"/>
    <property type="match status" value="1"/>
</dbReference>
<dbReference type="OrthoDB" id="29646at2759"/>
<proteinExistence type="inferred from homology"/>
<evidence type="ECO:0000256" key="2">
    <source>
        <dbReference type="ARBA" id="ARBA00023186"/>
    </source>
</evidence>
<dbReference type="Pfam" id="PF01920">
    <property type="entry name" value="Prefoldin_2"/>
    <property type="match status" value="1"/>
</dbReference>
<name>A0A830HD42_9CHLO</name>
<protein>
    <recommendedName>
        <fullName evidence="6">Prefoldin subunit 2</fullName>
    </recommendedName>
</protein>
<dbReference type="AlphaFoldDB" id="A0A830HD42"/>
<gene>
    <name evidence="4" type="ORF">PPROV_000317700</name>
</gene>
<dbReference type="InterPro" id="IPR027235">
    <property type="entry name" value="PFD2"/>
</dbReference>
<dbReference type="GO" id="GO:0006457">
    <property type="term" value="P:protein folding"/>
    <property type="evidence" value="ECO:0007669"/>
    <property type="project" value="InterPro"/>
</dbReference>
<evidence type="ECO:0000256" key="3">
    <source>
        <dbReference type="SAM" id="MobiDB-lite"/>
    </source>
</evidence>
<feature type="compositionally biased region" description="Polar residues" evidence="3">
    <location>
        <begin position="1"/>
        <end position="21"/>
    </location>
</feature>
<comment type="similarity">
    <text evidence="1">Belongs to the prefoldin subunit beta family.</text>
</comment>
<dbReference type="Proteomes" id="UP000660262">
    <property type="component" value="Unassembled WGS sequence"/>
</dbReference>
<dbReference type="PANTHER" id="PTHR13303">
    <property type="entry name" value="PREFOLDIN SUBUNIT 2"/>
    <property type="match status" value="1"/>
</dbReference>
<accession>A0A830HD42</accession>
<reference evidence="4" key="1">
    <citation type="submission" date="2020-10" db="EMBL/GenBank/DDBJ databases">
        <title>Unveiling of a novel bifunctional photoreceptor, Dualchrome1, isolated from a cosmopolitan green alga.</title>
        <authorList>
            <person name="Suzuki S."/>
            <person name="Kawachi M."/>
        </authorList>
    </citation>
    <scope>NUCLEOTIDE SEQUENCE</scope>
    <source>
        <strain evidence="4">NIES 2893</strain>
    </source>
</reference>
<comment type="caution">
    <text evidence="4">The sequence shown here is derived from an EMBL/GenBank/DDBJ whole genome shotgun (WGS) entry which is preliminary data.</text>
</comment>
<keyword evidence="2" id="KW-0143">Chaperone</keyword>
<feature type="region of interest" description="Disordered" evidence="3">
    <location>
        <begin position="1"/>
        <end position="23"/>
    </location>
</feature>
<dbReference type="Gene3D" id="1.10.287.370">
    <property type="match status" value="1"/>
</dbReference>
<dbReference type="FunFam" id="1.10.287.370:FF:000002">
    <property type="entry name" value="Prefoldin subunit 2"/>
    <property type="match status" value="1"/>
</dbReference>
<evidence type="ECO:0000313" key="5">
    <source>
        <dbReference type="Proteomes" id="UP000660262"/>
    </source>
</evidence>
<dbReference type="CDD" id="cd23163">
    <property type="entry name" value="Prefoldin_2"/>
    <property type="match status" value="1"/>
</dbReference>
<dbReference type="InterPro" id="IPR009053">
    <property type="entry name" value="Prefoldin"/>
</dbReference>
<evidence type="ECO:0000313" key="4">
    <source>
        <dbReference type="EMBL" id="GHP04423.1"/>
    </source>
</evidence>
<sequence length="130" mass="14684">MSSTQVVGEGSSNSSAQQQVPDEQAIVRRYEQLRASVEELWQKINELEMEKQEHALVLSSLSPMDDSRKCFRMIGGVLVERTVGDVMPAVERNKGGIEQVLAKLTEQMEARKKELADFQTKYKIRVKTNG</sequence>
<keyword evidence="5" id="KW-1185">Reference proteome</keyword>
<dbReference type="EMBL" id="BNJQ01000007">
    <property type="protein sequence ID" value="GHP04423.1"/>
    <property type="molecule type" value="Genomic_DNA"/>
</dbReference>
<evidence type="ECO:0000256" key="1">
    <source>
        <dbReference type="ARBA" id="ARBA00008045"/>
    </source>
</evidence>
<evidence type="ECO:0008006" key="6">
    <source>
        <dbReference type="Google" id="ProtNLM"/>
    </source>
</evidence>
<dbReference type="InterPro" id="IPR002777">
    <property type="entry name" value="PFD_beta-like"/>
</dbReference>
<dbReference type="GO" id="GO:0009409">
    <property type="term" value="P:response to cold"/>
    <property type="evidence" value="ECO:0007669"/>
    <property type="project" value="UniProtKB-ARBA"/>
</dbReference>
<dbReference type="GO" id="GO:0016272">
    <property type="term" value="C:prefoldin complex"/>
    <property type="evidence" value="ECO:0007669"/>
    <property type="project" value="InterPro"/>
</dbReference>